<dbReference type="InterPro" id="IPR020100">
    <property type="entry name" value="Glc-repressible_Grg1"/>
</dbReference>
<evidence type="ECO:0000256" key="1">
    <source>
        <dbReference type="SAM" id="MobiDB-lite"/>
    </source>
</evidence>
<feature type="compositionally biased region" description="Basic and acidic residues" evidence="1">
    <location>
        <begin position="57"/>
        <end position="76"/>
    </location>
</feature>
<name>A0A2X0LBI6_9BASI</name>
<dbReference type="Pfam" id="PF11034">
    <property type="entry name" value="Grg1"/>
    <property type="match status" value="1"/>
</dbReference>
<reference evidence="3" key="1">
    <citation type="submission" date="2016-10" db="EMBL/GenBank/DDBJ databases">
        <authorList>
            <person name="Jeantristanb JTB J.-T."/>
            <person name="Ricardo R."/>
        </authorList>
    </citation>
    <scope>NUCLEOTIDE SEQUENCE [LARGE SCALE GENOMIC DNA]</scope>
</reference>
<evidence type="ECO:0000313" key="2">
    <source>
        <dbReference type="EMBL" id="SCZ98383.1"/>
    </source>
</evidence>
<gene>
    <name evidence="2" type="ORF">BZ3500_MVSOF-1268-A1-R1_CHR3-2G06333</name>
</gene>
<proteinExistence type="predicted"/>
<protein>
    <submittedName>
        <fullName evidence="2">BZ3500_MvSof-1268-A1-R1_Chr3-2g06333 protein</fullName>
    </submittedName>
</protein>
<dbReference type="AlphaFoldDB" id="A0A2X0LBI6"/>
<dbReference type="EMBL" id="FMWP01000095">
    <property type="protein sequence ID" value="SCZ98383.1"/>
    <property type="molecule type" value="Genomic_DNA"/>
</dbReference>
<dbReference type="Proteomes" id="UP000249723">
    <property type="component" value="Unassembled WGS sequence"/>
</dbReference>
<dbReference type="OrthoDB" id="10039103at2759"/>
<organism evidence="2 3">
    <name type="scientific">Microbotryum saponariae</name>
    <dbReference type="NCBI Taxonomy" id="289078"/>
    <lineage>
        <taxon>Eukaryota</taxon>
        <taxon>Fungi</taxon>
        <taxon>Dikarya</taxon>
        <taxon>Basidiomycota</taxon>
        <taxon>Pucciniomycotina</taxon>
        <taxon>Microbotryomycetes</taxon>
        <taxon>Microbotryales</taxon>
        <taxon>Microbotryaceae</taxon>
        <taxon>Microbotryum</taxon>
    </lineage>
</organism>
<accession>A0A2X0LBI6</accession>
<sequence>MSSIGDKISNAASAVKDSFGENSAAAQKEKDKEVAKGNTGAGIGDRASAAVSALGNKTDEERHAASKEGNKEAAKN</sequence>
<evidence type="ECO:0000313" key="3">
    <source>
        <dbReference type="Proteomes" id="UP000249723"/>
    </source>
</evidence>
<feature type="region of interest" description="Disordered" evidence="1">
    <location>
        <begin position="1"/>
        <end position="76"/>
    </location>
</feature>
<keyword evidence="3" id="KW-1185">Reference proteome</keyword>